<comment type="caution">
    <text evidence="2">The sequence shown here is derived from an EMBL/GenBank/DDBJ whole genome shotgun (WGS) entry which is preliminary data.</text>
</comment>
<dbReference type="GO" id="GO:0010181">
    <property type="term" value="F:FMN binding"/>
    <property type="evidence" value="ECO:0007669"/>
    <property type="project" value="InterPro"/>
</dbReference>
<dbReference type="PANTHER" id="PTHR30546">
    <property type="entry name" value="FLAVODOXIN-RELATED PROTEIN WRBA-RELATED"/>
    <property type="match status" value="1"/>
</dbReference>
<dbReference type="SUPFAM" id="SSF52218">
    <property type="entry name" value="Flavoproteins"/>
    <property type="match status" value="1"/>
</dbReference>
<dbReference type="InterPro" id="IPR001226">
    <property type="entry name" value="Flavodoxin_CS"/>
</dbReference>
<dbReference type="Proteomes" id="UP000267654">
    <property type="component" value="Unassembled WGS sequence"/>
</dbReference>
<dbReference type="GO" id="GO:0009055">
    <property type="term" value="F:electron transfer activity"/>
    <property type="evidence" value="ECO:0007669"/>
    <property type="project" value="InterPro"/>
</dbReference>
<dbReference type="Pfam" id="PF00258">
    <property type="entry name" value="Flavodoxin_1"/>
    <property type="match status" value="1"/>
</dbReference>
<protein>
    <submittedName>
        <fullName evidence="2">Flavodoxin family protein</fullName>
    </submittedName>
</protein>
<sequence length="159" mass="17378">MFRVGIIYYSRTGNTEKMARAVYERVKSEGVEVELKKVEETRPEDLLKWDGIIVGSPCYYGLPAAPVKDLFDRSVKYHGNLDGKVGGAFCSSAQVGGGNETTILAILQMMLIHGMIVKGTPTGDHYGPVSIEKPGENAESQCRSLGARVARLVKRMPLC</sequence>
<organism evidence="2 3">
    <name type="scientific">Aerophobetes bacterium</name>
    <dbReference type="NCBI Taxonomy" id="2030807"/>
    <lineage>
        <taxon>Bacteria</taxon>
        <taxon>Candidatus Aerophobota</taxon>
    </lineage>
</organism>
<evidence type="ECO:0000313" key="2">
    <source>
        <dbReference type="EMBL" id="RLE14768.1"/>
    </source>
</evidence>
<dbReference type="InterPro" id="IPR008254">
    <property type="entry name" value="Flavodoxin/NO_synth"/>
</dbReference>
<dbReference type="Gene3D" id="3.40.50.360">
    <property type="match status" value="1"/>
</dbReference>
<dbReference type="InterPro" id="IPR029039">
    <property type="entry name" value="Flavoprotein-like_sf"/>
</dbReference>
<dbReference type="GO" id="GO:0003955">
    <property type="term" value="F:NAD(P)H dehydrogenase (quinone) activity"/>
    <property type="evidence" value="ECO:0007669"/>
    <property type="project" value="TreeGrafter"/>
</dbReference>
<dbReference type="PANTHER" id="PTHR30546:SF57">
    <property type="entry name" value="FLAVODOXIN FAMILY PROTEIN"/>
    <property type="match status" value="1"/>
</dbReference>
<proteinExistence type="predicted"/>
<name>A0A662DIQ1_UNCAE</name>
<dbReference type="PROSITE" id="PS50902">
    <property type="entry name" value="FLAVODOXIN_LIKE"/>
    <property type="match status" value="1"/>
</dbReference>
<gene>
    <name evidence="2" type="ORF">DRI96_00935</name>
</gene>
<evidence type="ECO:0000313" key="3">
    <source>
        <dbReference type="Proteomes" id="UP000267654"/>
    </source>
</evidence>
<reference evidence="2 3" key="1">
    <citation type="submission" date="2018-06" db="EMBL/GenBank/DDBJ databases">
        <title>Extensive metabolic versatility and redundancy in microbially diverse, dynamic hydrothermal sediments.</title>
        <authorList>
            <person name="Dombrowski N."/>
            <person name="Teske A."/>
            <person name="Baker B.J."/>
        </authorList>
    </citation>
    <scope>NUCLEOTIDE SEQUENCE [LARGE SCALE GENOMIC DNA]</scope>
    <source>
        <strain evidence="2">B19_G9</strain>
    </source>
</reference>
<dbReference type="GO" id="GO:0016020">
    <property type="term" value="C:membrane"/>
    <property type="evidence" value="ECO:0007669"/>
    <property type="project" value="TreeGrafter"/>
</dbReference>
<dbReference type="AlphaFoldDB" id="A0A662DIQ1"/>
<feature type="domain" description="Flavodoxin-like" evidence="1">
    <location>
        <begin position="4"/>
        <end position="159"/>
    </location>
</feature>
<dbReference type="PROSITE" id="PS00201">
    <property type="entry name" value="FLAVODOXIN"/>
    <property type="match status" value="1"/>
</dbReference>
<evidence type="ECO:0000259" key="1">
    <source>
        <dbReference type="PROSITE" id="PS50902"/>
    </source>
</evidence>
<dbReference type="EMBL" id="QMQB01000023">
    <property type="protein sequence ID" value="RLE14768.1"/>
    <property type="molecule type" value="Genomic_DNA"/>
</dbReference>
<accession>A0A662DIQ1</accession>